<evidence type="ECO:0000256" key="7">
    <source>
        <dbReference type="ARBA" id="ARBA00022989"/>
    </source>
</evidence>
<organism evidence="14">
    <name type="scientific">Brugia malayi</name>
    <name type="common">Filarial nematode worm</name>
    <dbReference type="NCBI Taxonomy" id="6279"/>
    <lineage>
        <taxon>Eukaryota</taxon>
        <taxon>Metazoa</taxon>
        <taxon>Ecdysozoa</taxon>
        <taxon>Nematoda</taxon>
        <taxon>Chromadorea</taxon>
        <taxon>Rhabditida</taxon>
        <taxon>Spirurina</taxon>
        <taxon>Spiruromorpha</taxon>
        <taxon>Filarioidea</taxon>
        <taxon>Onchocercidae</taxon>
        <taxon>Brugia</taxon>
    </lineage>
</organism>
<feature type="domain" description="Neurotransmitter-gated ion-channel transmembrane" evidence="13">
    <location>
        <begin position="45"/>
        <end position="130"/>
    </location>
</feature>
<dbReference type="PANTHER" id="PTHR18945">
    <property type="entry name" value="NEUROTRANSMITTER GATED ION CHANNEL"/>
    <property type="match status" value="1"/>
</dbReference>
<dbReference type="GO" id="GO:0005230">
    <property type="term" value="F:extracellular ligand-gated monoatomic ion channel activity"/>
    <property type="evidence" value="ECO:0007669"/>
    <property type="project" value="InterPro"/>
</dbReference>
<keyword evidence="3" id="KW-0813">Transport</keyword>
<comment type="subcellular location">
    <subcellularLocation>
        <location evidence="2">Cell membrane</location>
    </subcellularLocation>
    <subcellularLocation>
        <location evidence="1">Membrane</location>
        <topology evidence="1">Multi-pass membrane protein</topology>
    </subcellularLocation>
</comment>
<proteinExistence type="predicted"/>
<reference evidence="14" key="2">
    <citation type="submission" date="2012-12" db="EMBL/GenBank/DDBJ databases">
        <authorList>
            <consortium name="WormBase Consortium"/>
            <person name="Ghedin E."/>
            <person name="Paulini M."/>
        </authorList>
    </citation>
    <scope>NUCLEOTIDE SEQUENCE</scope>
    <source>
        <strain evidence="14">FR3</strain>
    </source>
</reference>
<dbReference type="InterPro" id="IPR038050">
    <property type="entry name" value="Neuro_actylchol_rec"/>
</dbReference>
<dbReference type="GO" id="GO:0005886">
    <property type="term" value="C:plasma membrane"/>
    <property type="evidence" value="ECO:0007669"/>
    <property type="project" value="UniProtKB-SubCell"/>
</dbReference>
<dbReference type="EMBL" id="LN856777">
    <property type="protein sequence ID" value="CRZ22985.1"/>
    <property type="molecule type" value="Genomic_DNA"/>
</dbReference>
<keyword evidence="6" id="KW-0732">Signal</keyword>
<dbReference type="SUPFAM" id="SSF63712">
    <property type="entry name" value="Nicotinic receptor ligand binding domain-like"/>
    <property type="match status" value="1"/>
</dbReference>
<dbReference type="InterPro" id="IPR006202">
    <property type="entry name" value="Neur_chan_lig-bd"/>
</dbReference>
<protein>
    <submittedName>
        <fullName evidence="14">BMA-ACC-3</fullName>
    </submittedName>
</protein>
<dbReference type="PRINTS" id="PR00253">
    <property type="entry name" value="GABAARECEPTR"/>
</dbReference>
<evidence type="ECO:0000256" key="9">
    <source>
        <dbReference type="ARBA" id="ARBA00023136"/>
    </source>
</evidence>
<evidence type="ECO:0000256" key="10">
    <source>
        <dbReference type="ARBA" id="ARBA00023303"/>
    </source>
</evidence>
<dbReference type="SUPFAM" id="SSF90112">
    <property type="entry name" value="Neurotransmitter-gated ion-channel transmembrane pore"/>
    <property type="match status" value="1"/>
</dbReference>
<evidence type="ECO:0000256" key="8">
    <source>
        <dbReference type="ARBA" id="ARBA00023065"/>
    </source>
</evidence>
<evidence type="ECO:0000259" key="13">
    <source>
        <dbReference type="Pfam" id="PF02932"/>
    </source>
</evidence>
<evidence type="ECO:0000256" key="4">
    <source>
        <dbReference type="ARBA" id="ARBA00022475"/>
    </source>
</evidence>
<sequence length="167" mass="19692">MDFTSFPMDEQTCLLTFESFSYNNQQERERGRERERERERERRCWISFCLSVKMIPARTMLGVNSLLALTFHFGNIMRNLPRVSYVKAFDVWMLSCLSFVFCSLLELAIIGSINARSEITTVKKPLKKRYRSSSIHGSCKHSPITCHKEIENNITIRSIRFMIRHSR</sequence>
<feature type="transmembrane region" description="Helical" evidence="11">
    <location>
        <begin position="91"/>
        <end position="115"/>
    </location>
</feature>
<accession>A0A1I9GCR0</accession>
<keyword evidence="5 11" id="KW-0812">Transmembrane</keyword>
<evidence type="ECO:0000256" key="2">
    <source>
        <dbReference type="ARBA" id="ARBA00004236"/>
    </source>
</evidence>
<dbReference type="CDD" id="cd19049">
    <property type="entry name" value="LGIC_TM_anion"/>
    <property type="match status" value="1"/>
</dbReference>
<feature type="domain" description="Neurotransmitter-gated ion-channel ligand-binding" evidence="12">
    <location>
        <begin position="1"/>
        <end position="26"/>
    </location>
</feature>
<dbReference type="InterPro" id="IPR036719">
    <property type="entry name" value="Neuro-gated_channel_TM_sf"/>
</dbReference>
<dbReference type="Pfam" id="PF02931">
    <property type="entry name" value="Neur_chan_LBD"/>
    <property type="match status" value="1"/>
</dbReference>
<dbReference type="AlphaFoldDB" id="A0A1I9GCR0"/>
<dbReference type="Pfam" id="PF02932">
    <property type="entry name" value="Neur_chan_memb"/>
    <property type="match status" value="1"/>
</dbReference>
<dbReference type="InterPro" id="IPR036734">
    <property type="entry name" value="Neur_chan_lig-bd_sf"/>
</dbReference>
<feature type="transmembrane region" description="Helical" evidence="11">
    <location>
        <begin position="44"/>
        <end position="71"/>
    </location>
</feature>
<dbReference type="GO" id="GO:0004888">
    <property type="term" value="F:transmembrane signaling receptor activity"/>
    <property type="evidence" value="ECO:0007669"/>
    <property type="project" value="InterPro"/>
</dbReference>
<keyword evidence="8" id="KW-0406">Ion transport</keyword>
<keyword evidence="4" id="KW-1003">Cell membrane</keyword>
<evidence type="ECO:0000256" key="1">
    <source>
        <dbReference type="ARBA" id="ARBA00004141"/>
    </source>
</evidence>
<dbReference type="OMA" id="ERRCWIS"/>
<keyword evidence="7 11" id="KW-1133">Transmembrane helix</keyword>
<dbReference type="InterPro" id="IPR006028">
    <property type="entry name" value="GABAA/Glycine_rcpt"/>
</dbReference>
<name>A0A1I9GCR0_BRUMA</name>
<gene>
    <name evidence="14" type="primary">Bma-acc-3</name>
    <name evidence="14" type="ORF">BM_Bm8918</name>
</gene>
<evidence type="ECO:0000256" key="11">
    <source>
        <dbReference type="SAM" id="Phobius"/>
    </source>
</evidence>
<evidence type="ECO:0000256" key="3">
    <source>
        <dbReference type="ARBA" id="ARBA00022448"/>
    </source>
</evidence>
<keyword evidence="10" id="KW-0407">Ion channel</keyword>
<evidence type="ECO:0000313" key="14">
    <source>
        <dbReference type="EMBL" id="CRZ22985.1"/>
    </source>
</evidence>
<evidence type="ECO:0000259" key="12">
    <source>
        <dbReference type="Pfam" id="PF02931"/>
    </source>
</evidence>
<reference evidence="14" key="1">
    <citation type="journal article" date="2007" name="Science">
        <title>Draft genome of the filarial nematode parasite Brugia malayi.</title>
        <authorList>
            <person name="Ghedin E."/>
            <person name="Wang S."/>
            <person name="Spiro D."/>
            <person name="Caler E."/>
            <person name="Zhao Q."/>
            <person name="Crabtree J."/>
            <person name="Allen J.E."/>
            <person name="Delcher A.L."/>
            <person name="Guiliano D.B."/>
            <person name="Miranda-Saavedra D."/>
            <person name="Angiuoli S.V."/>
            <person name="Creasy T."/>
            <person name="Amedeo P."/>
            <person name="Haas B."/>
            <person name="El-Sayed N.M."/>
            <person name="Wortman J.R."/>
            <person name="Feldblyum T."/>
            <person name="Tallon L."/>
            <person name="Schatz M."/>
            <person name="Shumway M."/>
            <person name="Koo H."/>
            <person name="Salzberg S.L."/>
            <person name="Schobel S."/>
            <person name="Pertea M."/>
            <person name="Pop M."/>
            <person name="White O."/>
            <person name="Barton G.J."/>
            <person name="Carlow C.K."/>
            <person name="Crawford M.J."/>
            <person name="Daub J."/>
            <person name="Dimmic M.W."/>
            <person name="Estes C.F."/>
            <person name="Foster J.M."/>
            <person name="Ganatra M."/>
            <person name="Gregory W.F."/>
            <person name="Johnson N.M."/>
            <person name="Jin J."/>
            <person name="Komuniecki R."/>
            <person name="Korf I."/>
            <person name="Kumar S."/>
            <person name="Laney S."/>
            <person name="Li B.W."/>
            <person name="Li W."/>
            <person name="Lindblom T.H."/>
            <person name="Lustigman S."/>
            <person name="Ma D."/>
            <person name="Maina C.V."/>
            <person name="Martin D.M."/>
            <person name="McCarter J.P."/>
            <person name="McReynolds L."/>
            <person name="Mitreva M."/>
            <person name="Nutman T.B."/>
            <person name="Parkinson J."/>
            <person name="Peregrin-Alvarez J.M."/>
            <person name="Poole C."/>
            <person name="Ren Q."/>
            <person name="Saunders L."/>
            <person name="Sluder A.E."/>
            <person name="Smith K."/>
            <person name="Stanke M."/>
            <person name="Unnasch T.R."/>
            <person name="Ware J."/>
            <person name="Wei A.D."/>
            <person name="Weil G."/>
            <person name="Williams D.J."/>
            <person name="Zhang Y."/>
            <person name="Williams S.A."/>
            <person name="Fraser-Liggett C."/>
            <person name="Slatko B."/>
            <person name="Blaxter M.L."/>
            <person name="Scott A.L."/>
        </authorList>
    </citation>
    <scope>NUCLEOTIDE SEQUENCE</scope>
    <source>
        <strain evidence="14">FR3</strain>
    </source>
</reference>
<evidence type="ECO:0000256" key="6">
    <source>
        <dbReference type="ARBA" id="ARBA00022729"/>
    </source>
</evidence>
<dbReference type="InterPro" id="IPR006029">
    <property type="entry name" value="Neurotrans-gated_channel_TM"/>
</dbReference>
<keyword evidence="9 11" id="KW-0472">Membrane</keyword>
<dbReference type="Gene3D" id="1.20.58.390">
    <property type="entry name" value="Neurotransmitter-gated ion-channel transmembrane domain"/>
    <property type="match status" value="1"/>
</dbReference>
<dbReference type="Gene3D" id="2.70.170.10">
    <property type="entry name" value="Neurotransmitter-gated ion-channel ligand-binding domain"/>
    <property type="match status" value="1"/>
</dbReference>
<dbReference type="InterPro" id="IPR006201">
    <property type="entry name" value="Neur_channel"/>
</dbReference>
<evidence type="ECO:0000256" key="5">
    <source>
        <dbReference type="ARBA" id="ARBA00022692"/>
    </source>
</evidence>